<dbReference type="PANTHER" id="PTHR11839:SF5">
    <property type="entry name" value="ADP-RIBOSE PYROPHOSPHATASE"/>
    <property type="match status" value="1"/>
</dbReference>
<name>A0A1H3AYU1_9GAMM</name>
<dbReference type="GO" id="GO:0019693">
    <property type="term" value="P:ribose phosphate metabolic process"/>
    <property type="evidence" value="ECO:0007669"/>
    <property type="project" value="TreeGrafter"/>
</dbReference>
<comment type="catalytic activity">
    <reaction evidence="12">
        <text>ADP-D-ribose + H2O = D-ribose 5-phosphate + AMP + 2 H(+)</text>
        <dbReference type="Rhea" id="RHEA:10412"/>
        <dbReference type="ChEBI" id="CHEBI:15377"/>
        <dbReference type="ChEBI" id="CHEBI:15378"/>
        <dbReference type="ChEBI" id="CHEBI:57967"/>
        <dbReference type="ChEBI" id="CHEBI:78346"/>
        <dbReference type="ChEBI" id="CHEBI:456215"/>
        <dbReference type="EC" id="3.6.1.13"/>
    </reaction>
</comment>
<keyword evidence="6" id="KW-0378">Hydrolase</keyword>
<evidence type="ECO:0000256" key="9">
    <source>
        <dbReference type="ARBA" id="ARBA00030162"/>
    </source>
</evidence>
<evidence type="ECO:0000256" key="7">
    <source>
        <dbReference type="ARBA" id="ARBA00022842"/>
    </source>
</evidence>
<reference evidence="16 17" key="1">
    <citation type="submission" date="2016-10" db="EMBL/GenBank/DDBJ databases">
        <authorList>
            <person name="de Groot N.N."/>
        </authorList>
    </citation>
    <scope>NUCLEOTIDE SEQUENCE [LARGE SCALE GENOMIC DNA]</scope>
    <source>
        <strain evidence="16 17">CGMCC 1.7059</strain>
    </source>
</reference>
<dbReference type="PANTHER" id="PTHR11839">
    <property type="entry name" value="UDP/ADP-SUGAR PYROPHOSPHATASE"/>
    <property type="match status" value="1"/>
</dbReference>
<evidence type="ECO:0000256" key="2">
    <source>
        <dbReference type="ARBA" id="ARBA00007482"/>
    </source>
</evidence>
<feature type="binding site" evidence="13">
    <location>
        <position position="97"/>
    </location>
    <ligand>
        <name>Mg(2+)</name>
        <dbReference type="ChEBI" id="CHEBI:18420"/>
        <label>1</label>
    </ligand>
</feature>
<evidence type="ECO:0000259" key="15">
    <source>
        <dbReference type="PROSITE" id="PS51462"/>
    </source>
</evidence>
<evidence type="ECO:0000256" key="12">
    <source>
        <dbReference type="ARBA" id="ARBA00049546"/>
    </source>
</evidence>
<evidence type="ECO:0000256" key="13">
    <source>
        <dbReference type="PIRSR" id="PIRSR604385-2"/>
    </source>
</evidence>
<feature type="binding site" evidence="13">
    <location>
        <position position="117"/>
    </location>
    <ligand>
        <name>Mg(2+)</name>
        <dbReference type="ChEBI" id="CHEBI:18420"/>
        <label>1</label>
    </ligand>
</feature>
<dbReference type="RefSeq" id="WP_091815426.1">
    <property type="nucleotide sequence ID" value="NZ_FNNE01000008.1"/>
</dbReference>
<evidence type="ECO:0000256" key="4">
    <source>
        <dbReference type="ARBA" id="ARBA00013297"/>
    </source>
</evidence>
<feature type="binding site" evidence="13">
    <location>
        <position position="113"/>
    </location>
    <ligand>
        <name>Mg(2+)</name>
        <dbReference type="ChEBI" id="CHEBI:18420"/>
        <label>1</label>
    </ligand>
</feature>
<comment type="cofactor">
    <cofactor evidence="1 13">
        <name>Mg(2+)</name>
        <dbReference type="ChEBI" id="CHEBI:18420"/>
    </cofactor>
</comment>
<keyword evidence="7 13" id="KW-0460">Magnesium</keyword>
<dbReference type="InterPro" id="IPR004385">
    <property type="entry name" value="NDP_pyrophosphatase"/>
</dbReference>
<proteinExistence type="inferred from homology"/>
<dbReference type="GO" id="GO:0006753">
    <property type="term" value="P:nucleoside phosphate metabolic process"/>
    <property type="evidence" value="ECO:0007669"/>
    <property type="project" value="TreeGrafter"/>
</dbReference>
<gene>
    <name evidence="16" type="ORF">SAMN04487960_108156</name>
</gene>
<dbReference type="OrthoDB" id="5292471at2"/>
<keyword evidence="5 13" id="KW-0479">Metal-binding</keyword>
<keyword evidence="17" id="KW-1185">Reference proteome</keyword>
<dbReference type="AlphaFoldDB" id="A0A1H3AYU1"/>
<evidence type="ECO:0000313" key="16">
    <source>
        <dbReference type="EMBL" id="SDX34896.1"/>
    </source>
</evidence>
<dbReference type="PROSITE" id="PS51462">
    <property type="entry name" value="NUDIX"/>
    <property type="match status" value="1"/>
</dbReference>
<dbReference type="Pfam" id="PF00293">
    <property type="entry name" value="NUDIX"/>
    <property type="match status" value="1"/>
</dbReference>
<feature type="short sequence motif" description="Nudix box" evidence="14">
    <location>
        <begin position="98"/>
        <end position="120"/>
    </location>
</feature>
<dbReference type="GO" id="GO:0005829">
    <property type="term" value="C:cytosol"/>
    <property type="evidence" value="ECO:0007669"/>
    <property type="project" value="TreeGrafter"/>
</dbReference>
<accession>A0A1H3AYU1</accession>
<dbReference type="InterPro" id="IPR000086">
    <property type="entry name" value="NUDIX_hydrolase_dom"/>
</dbReference>
<dbReference type="Proteomes" id="UP000199675">
    <property type="component" value="Unassembled WGS sequence"/>
</dbReference>
<comment type="similarity">
    <text evidence="2">Belongs to the Nudix hydrolase family. NudF subfamily.</text>
</comment>
<evidence type="ECO:0000256" key="11">
    <source>
        <dbReference type="ARBA" id="ARBA00033056"/>
    </source>
</evidence>
<feature type="binding site" evidence="13">
    <location>
        <position position="165"/>
    </location>
    <ligand>
        <name>Mg(2+)</name>
        <dbReference type="ChEBI" id="CHEBI:18420"/>
        <label>1</label>
    </ligand>
</feature>
<organism evidence="16 17">
    <name type="scientific">Marinobacter mobilis</name>
    <dbReference type="NCBI Taxonomy" id="488533"/>
    <lineage>
        <taxon>Bacteria</taxon>
        <taxon>Pseudomonadati</taxon>
        <taxon>Pseudomonadota</taxon>
        <taxon>Gammaproteobacteria</taxon>
        <taxon>Pseudomonadales</taxon>
        <taxon>Marinobacteraceae</taxon>
        <taxon>Marinobacter</taxon>
    </lineage>
</organism>
<dbReference type="NCBIfam" id="TIGR00052">
    <property type="entry name" value="nudix-type nucleoside diphosphatase, YffH/AdpP family"/>
    <property type="match status" value="1"/>
</dbReference>
<evidence type="ECO:0000256" key="3">
    <source>
        <dbReference type="ARBA" id="ARBA00012453"/>
    </source>
</evidence>
<feature type="domain" description="Nudix hydrolase" evidence="15">
    <location>
        <begin position="56"/>
        <end position="194"/>
    </location>
</feature>
<dbReference type="SUPFAM" id="SSF55811">
    <property type="entry name" value="Nudix"/>
    <property type="match status" value="1"/>
</dbReference>
<evidence type="ECO:0000256" key="6">
    <source>
        <dbReference type="ARBA" id="ARBA00022801"/>
    </source>
</evidence>
<dbReference type="InterPro" id="IPR015797">
    <property type="entry name" value="NUDIX_hydrolase-like_dom_sf"/>
</dbReference>
<dbReference type="GO" id="GO:0047631">
    <property type="term" value="F:ADP-ribose diphosphatase activity"/>
    <property type="evidence" value="ECO:0007669"/>
    <property type="project" value="UniProtKB-EC"/>
</dbReference>
<dbReference type="PROSITE" id="PS00893">
    <property type="entry name" value="NUDIX_BOX"/>
    <property type="match status" value="1"/>
</dbReference>
<dbReference type="GO" id="GO:0046872">
    <property type="term" value="F:metal ion binding"/>
    <property type="evidence" value="ECO:0007669"/>
    <property type="project" value="UniProtKB-KW"/>
</dbReference>
<sequence length="212" mass="23962">MPTENAVGPFQFGQHDVRIERRETVFQGFFRMDKLWLTHPRFGGDEMPLFTRELFIRGDATCVLPYDPDRDEVVLLEQFRPGVLGREQSPWLLELVAGMNEDGETPEQVAQREGQEEAGLQFGQLEKICEYLVSPGGTTELIHLYCGQVSSEHAGGVHGIEAEHEDIRVHVVAFDEAVAMIADGRINNAAAIIALQWLQLHRQRIRQSWSAP</sequence>
<evidence type="ECO:0000256" key="10">
    <source>
        <dbReference type="ARBA" id="ARBA00030308"/>
    </source>
</evidence>
<dbReference type="InterPro" id="IPR020084">
    <property type="entry name" value="NUDIX_hydrolase_CS"/>
</dbReference>
<comment type="function">
    <text evidence="8">Acts on ADP-mannose and ADP-glucose as well as ADP-ribose. Prevents glycogen biosynthesis. The reaction catalyzed by this enzyme is a limiting step of the gluconeogenic process.</text>
</comment>
<dbReference type="GO" id="GO:0019144">
    <property type="term" value="F:ADP-sugar diphosphatase activity"/>
    <property type="evidence" value="ECO:0007669"/>
    <property type="project" value="TreeGrafter"/>
</dbReference>
<dbReference type="STRING" id="488533.SAMN04487960_108156"/>
<dbReference type="EC" id="3.6.1.13" evidence="3"/>
<dbReference type="EMBL" id="FNNE01000008">
    <property type="protein sequence ID" value="SDX34896.1"/>
    <property type="molecule type" value="Genomic_DNA"/>
</dbReference>
<protein>
    <recommendedName>
        <fullName evidence="4">ADP-ribose pyrophosphatase</fullName>
        <ecNumber evidence="3">3.6.1.13</ecNumber>
    </recommendedName>
    <alternativeName>
        <fullName evidence="9">ADP-ribose diphosphatase</fullName>
    </alternativeName>
    <alternativeName>
        <fullName evidence="11">ADP-ribose phosphohydrolase</fullName>
    </alternativeName>
    <alternativeName>
        <fullName evidence="10">Adenosine diphosphoribose pyrophosphatase</fullName>
    </alternativeName>
</protein>
<evidence type="ECO:0000256" key="14">
    <source>
        <dbReference type="PIRSR" id="PIRSR604385-3"/>
    </source>
</evidence>
<dbReference type="CDD" id="cd24155">
    <property type="entry name" value="NUDIX_ADPRase"/>
    <property type="match status" value="1"/>
</dbReference>
<dbReference type="Gene3D" id="3.90.79.10">
    <property type="entry name" value="Nucleoside Triphosphate Pyrophosphohydrolase"/>
    <property type="match status" value="1"/>
</dbReference>
<evidence type="ECO:0000256" key="5">
    <source>
        <dbReference type="ARBA" id="ARBA00022723"/>
    </source>
</evidence>
<evidence type="ECO:0000256" key="1">
    <source>
        <dbReference type="ARBA" id="ARBA00001946"/>
    </source>
</evidence>
<evidence type="ECO:0000313" key="17">
    <source>
        <dbReference type="Proteomes" id="UP000199675"/>
    </source>
</evidence>
<evidence type="ECO:0000256" key="8">
    <source>
        <dbReference type="ARBA" id="ARBA00025164"/>
    </source>
</evidence>